<dbReference type="EC" id="3.1.3.48" evidence="2"/>
<dbReference type="CDD" id="cd14498">
    <property type="entry name" value="DSP"/>
    <property type="match status" value="1"/>
</dbReference>
<keyword evidence="3" id="KW-0378">Hydrolase</keyword>
<evidence type="ECO:0000256" key="1">
    <source>
        <dbReference type="ARBA" id="ARBA00008601"/>
    </source>
</evidence>
<sequence length="137" mass="15698">MMKLAASRRDWAQINTRAWRYRYFSPQKGRPQLSLAQETQKVSPASRISREKERVRKRGRGIEVVFDTPDANLKDHFNECFDFIDEARQGGGGVLVHCFAGRSRRNQTACWPDLHITHLCAGAGNHFSDAILYICCE</sequence>
<name>A0ABR2MYE4_9ASPA</name>
<comment type="similarity">
    <text evidence="1">Belongs to the protein-tyrosine phosphatase family. Non-receptor class dual specificity subfamily.</text>
</comment>
<evidence type="ECO:0000259" key="6">
    <source>
        <dbReference type="Pfam" id="PF00782"/>
    </source>
</evidence>
<dbReference type="PANTHER" id="PTHR10159">
    <property type="entry name" value="DUAL SPECIFICITY PROTEIN PHOSPHATASE"/>
    <property type="match status" value="1"/>
</dbReference>
<keyword evidence="8" id="KW-1185">Reference proteome</keyword>
<dbReference type="Proteomes" id="UP001412067">
    <property type="component" value="Unassembled WGS sequence"/>
</dbReference>
<reference evidence="7 8" key="1">
    <citation type="journal article" date="2022" name="Nat. Plants">
        <title>Genomes of leafy and leafless Platanthera orchids illuminate the evolution of mycoheterotrophy.</title>
        <authorList>
            <person name="Li M.H."/>
            <person name="Liu K.W."/>
            <person name="Li Z."/>
            <person name="Lu H.C."/>
            <person name="Ye Q.L."/>
            <person name="Zhang D."/>
            <person name="Wang J.Y."/>
            <person name="Li Y.F."/>
            <person name="Zhong Z.M."/>
            <person name="Liu X."/>
            <person name="Yu X."/>
            <person name="Liu D.K."/>
            <person name="Tu X.D."/>
            <person name="Liu B."/>
            <person name="Hao Y."/>
            <person name="Liao X.Y."/>
            <person name="Jiang Y.T."/>
            <person name="Sun W.H."/>
            <person name="Chen J."/>
            <person name="Chen Y.Q."/>
            <person name="Ai Y."/>
            <person name="Zhai J.W."/>
            <person name="Wu S.S."/>
            <person name="Zhou Z."/>
            <person name="Hsiao Y.Y."/>
            <person name="Wu W.L."/>
            <person name="Chen Y.Y."/>
            <person name="Lin Y.F."/>
            <person name="Hsu J.L."/>
            <person name="Li C.Y."/>
            <person name="Wang Z.W."/>
            <person name="Zhao X."/>
            <person name="Zhong W.Y."/>
            <person name="Ma X.K."/>
            <person name="Ma L."/>
            <person name="Huang J."/>
            <person name="Chen G.Z."/>
            <person name="Huang M.Z."/>
            <person name="Huang L."/>
            <person name="Peng D.H."/>
            <person name="Luo Y.B."/>
            <person name="Zou S.Q."/>
            <person name="Chen S.P."/>
            <person name="Lan S."/>
            <person name="Tsai W.C."/>
            <person name="Van de Peer Y."/>
            <person name="Liu Z.J."/>
        </authorList>
    </citation>
    <scope>NUCLEOTIDE SEQUENCE [LARGE SCALE GENOMIC DNA]</scope>
    <source>
        <strain evidence="7">Lor288</strain>
    </source>
</reference>
<evidence type="ECO:0000256" key="3">
    <source>
        <dbReference type="ARBA" id="ARBA00022801"/>
    </source>
</evidence>
<dbReference type="EMBL" id="JBBWWR010000004">
    <property type="protein sequence ID" value="KAK8968724.1"/>
    <property type="molecule type" value="Genomic_DNA"/>
</dbReference>
<dbReference type="InterPro" id="IPR029021">
    <property type="entry name" value="Prot-tyrosine_phosphatase-like"/>
</dbReference>
<feature type="compositionally biased region" description="Polar residues" evidence="5">
    <location>
        <begin position="34"/>
        <end position="43"/>
    </location>
</feature>
<evidence type="ECO:0000256" key="4">
    <source>
        <dbReference type="ARBA" id="ARBA00022912"/>
    </source>
</evidence>
<organism evidence="7 8">
    <name type="scientific">Platanthera guangdongensis</name>
    <dbReference type="NCBI Taxonomy" id="2320717"/>
    <lineage>
        <taxon>Eukaryota</taxon>
        <taxon>Viridiplantae</taxon>
        <taxon>Streptophyta</taxon>
        <taxon>Embryophyta</taxon>
        <taxon>Tracheophyta</taxon>
        <taxon>Spermatophyta</taxon>
        <taxon>Magnoliopsida</taxon>
        <taxon>Liliopsida</taxon>
        <taxon>Asparagales</taxon>
        <taxon>Orchidaceae</taxon>
        <taxon>Orchidoideae</taxon>
        <taxon>Orchideae</taxon>
        <taxon>Orchidinae</taxon>
        <taxon>Platanthera</taxon>
    </lineage>
</organism>
<evidence type="ECO:0000256" key="2">
    <source>
        <dbReference type="ARBA" id="ARBA00013064"/>
    </source>
</evidence>
<feature type="region of interest" description="Disordered" evidence="5">
    <location>
        <begin position="34"/>
        <end position="53"/>
    </location>
</feature>
<proteinExistence type="inferred from homology"/>
<dbReference type="SUPFAM" id="SSF52799">
    <property type="entry name" value="(Phosphotyrosine protein) phosphatases II"/>
    <property type="match status" value="1"/>
</dbReference>
<evidence type="ECO:0000313" key="7">
    <source>
        <dbReference type="EMBL" id="KAK8968724.1"/>
    </source>
</evidence>
<keyword evidence="4" id="KW-0904">Protein phosphatase</keyword>
<comment type="caution">
    <text evidence="7">The sequence shown here is derived from an EMBL/GenBank/DDBJ whole genome shotgun (WGS) entry which is preliminary data.</text>
</comment>
<dbReference type="Gene3D" id="3.90.190.10">
    <property type="entry name" value="Protein tyrosine phosphatase superfamily"/>
    <property type="match status" value="1"/>
</dbReference>
<dbReference type="PANTHER" id="PTHR10159:SF511">
    <property type="entry name" value="DUAL SPECIFICITY PROTEIN PHOSPHATASE 1"/>
    <property type="match status" value="1"/>
</dbReference>
<gene>
    <name evidence="7" type="primary">DSPTP1</name>
    <name evidence="7" type="ORF">KSP40_PGU007843</name>
</gene>
<dbReference type="Pfam" id="PF00782">
    <property type="entry name" value="DSPc"/>
    <property type="match status" value="1"/>
</dbReference>
<evidence type="ECO:0000313" key="8">
    <source>
        <dbReference type="Proteomes" id="UP001412067"/>
    </source>
</evidence>
<feature type="domain" description="Dual specificity phosphatase catalytic" evidence="6">
    <location>
        <begin position="61"/>
        <end position="104"/>
    </location>
</feature>
<dbReference type="InterPro" id="IPR000340">
    <property type="entry name" value="Dual-sp_phosphatase_cat-dom"/>
</dbReference>
<evidence type="ECO:0000256" key="5">
    <source>
        <dbReference type="SAM" id="MobiDB-lite"/>
    </source>
</evidence>
<protein>
    <recommendedName>
        <fullName evidence="2">protein-tyrosine-phosphatase</fullName>
        <ecNumber evidence="2">3.1.3.48</ecNumber>
    </recommendedName>
</protein>
<accession>A0ABR2MYE4</accession>